<evidence type="ECO:0000313" key="2">
    <source>
        <dbReference type="Proteomes" id="UP000615026"/>
    </source>
</evidence>
<dbReference type="AlphaFoldDB" id="A0A928ZXJ1"/>
<keyword evidence="2" id="KW-1185">Reference proteome</keyword>
<reference evidence="1" key="1">
    <citation type="submission" date="2020-10" db="EMBL/GenBank/DDBJ databases">
        <authorList>
            <person name="Castelo-Branco R."/>
            <person name="Eusebio N."/>
            <person name="Adriana R."/>
            <person name="Vieira A."/>
            <person name="Brugerolle De Fraissinette N."/>
            <person name="Rezende De Castro R."/>
            <person name="Schneider M.P."/>
            <person name="Vasconcelos V."/>
            <person name="Leao P.N."/>
        </authorList>
    </citation>
    <scope>NUCLEOTIDE SEQUENCE</scope>
    <source>
        <strain evidence="1">LEGE 11479</strain>
    </source>
</reference>
<dbReference type="EMBL" id="JADEXP010000261">
    <property type="protein sequence ID" value="MBE9069326.1"/>
    <property type="molecule type" value="Genomic_DNA"/>
</dbReference>
<evidence type="ECO:0000313" key="1">
    <source>
        <dbReference type="EMBL" id="MBE9069326.1"/>
    </source>
</evidence>
<comment type="caution">
    <text evidence="1">The sequence shown here is derived from an EMBL/GenBank/DDBJ whole genome shotgun (WGS) entry which is preliminary data.</text>
</comment>
<gene>
    <name evidence="1" type="ORF">IQ260_22030</name>
</gene>
<organism evidence="1 2">
    <name type="scientific">Leptolyngbya cf. ectocarpi LEGE 11479</name>
    <dbReference type="NCBI Taxonomy" id="1828722"/>
    <lineage>
        <taxon>Bacteria</taxon>
        <taxon>Bacillati</taxon>
        <taxon>Cyanobacteriota</taxon>
        <taxon>Cyanophyceae</taxon>
        <taxon>Leptolyngbyales</taxon>
        <taxon>Leptolyngbyaceae</taxon>
        <taxon>Leptolyngbya group</taxon>
        <taxon>Leptolyngbya</taxon>
    </lineage>
</organism>
<proteinExistence type="predicted"/>
<name>A0A928ZXJ1_LEPEC</name>
<accession>A0A928ZXJ1</accession>
<protein>
    <submittedName>
        <fullName evidence="1">Uncharacterized protein</fullName>
    </submittedName>
</protein>
<dbReference type="RefSeq" id="WP_193995234.1">
    <property type="nucleotide sequence ID" value="NZ_JADEXP010000261.1"/>
</dbReference>
<dbReference type="Proteomes" id="UP000615026">
    <property type="component" value="Unassembled WGS sequence"/>
</dbReference>
<sequence>MANKKGVKSLTRWLVPFVLSFIILTGLISTSAFAQTSQFNQLCRQVNSKTQPGPIAYYAPGGLPIRASAGSPDGPAASAPVYLTRSPAELSADGKFVRVWFDSLDPNFKLGWLAMKLRDGDDMLKMGSSRWRTMECVE</sequence>